<reference evidence="3" key="1">
    <citation type="journal article" date="2016" name="Nat. Genet.">
        <title>A high-quality carrot genome assembly provides new insights into carotenoid accumulation and asterid genome evolution.</title>
        <authorList>
            <person name="Iorizzo M."/>
            <person name="Ellison S."/>
            <person name="Senalik D."/>
            <person name="Zeng P."/>
            <person name="Satapoomin P."/>
            <person name="Huang J."/>
            <person name="Bowman M."/>
            <person name="Iovene M."/>
            <person name="Sanseverino W."/>
            <person name="Cavagnaro P."/>
            <person name="Yildiz M."/>
            <person name="Macko-Podgorni A."/>
            <person name="Moranska E."/>
            <person name="Grzebelus E."/>
            <person name="Grzebelus D."/>
            <person name="Ashrafi H."/>
            <person name="Zheng Z."/>
            <person name="Cheng S."/>
            <person name="Spooner D."/>
            <person name="Van Deynze A."/>
            <person name="Simon P."/>
        </authorList>
    </citation>
    <scope>NUCLEOTIDE SEQUENCE</scope>
    <source>
        <tissue evidence="3">Leaf</tissue>
    </source>
</reference>
<proteinExistence type="predicted"/>
<dbReference type="SUPFAM" id="SSF46934">
    <property type="entry name" value="UBA-like"/>
    <property type="match status" value="1"/>
</dbReference>
<feature type="region of interest" description="Disordered" evidence="2">
    <location>
        <begin position="529"/>
        <end position="549"/>
    </location>
</feature>
<gene>
    <name evidence="3" type="ORF">DCAR_0314116</name>
</gene>
<protein>
    <recommendedName>
        <fullName evidence="5">CUE domain-containing protein</fullName>
    </recommendedName>
</protein>
<evidence type="ECO:0000256" key="1">
    <source>
        <dbReference type="SAM" id="Coils"/>
    </source>
</evidence>
<dbReference type="AlphaFoldDB" id="A0AAF0WSB1"/>
<dbReference type="InterPro" id="IPR009060">
    <property type="entry name" value="UBA-like_sf"/>
</dbReference>
<accession>A0AAF0WSB1</accession>
<evidence type="ECO:0000256" key="2">
    <source>
        <dbReference type="SAM" id="MobiDB-lite"/>
    </source>
</evidence>
<name>A0AAF0WSB1_DAUCS</name>
<dbReference type="Proteomes" id="UP000077755">
    <property type="component" value="Chromosome 3"/>
</dbReference>
<dbReference type="PANTHER" id="PTHR48459">
    <property type="entry name" value="CUE DOMAIN-CONTAINING PROTEIN"/>
    <property type="match status" value="1"/>
</dbReference>
<evidence type="ECO:0000313" key="4">
    <source>
        <dbReference type="Proteomes" id="UP000077755"/>
    </source>
</evidence>
<organism evidence="3 4">
    <name type="scientific">Daucus carota subsp. sativus</name>
    <name type="common">Carrot</name>
    <dbReference type="NCBI Taxonomy" id="79200"/>
    <lineage>
        <taxon>Eukaryota</taxon>
        <taxon>Viridiplantae</taxon>
        <taxon>Streptophyta</taxon>
        <taxon>Embryophyta</taxon>
        <taxon>Tracheophyta</taxon>
        <taxon>Spermatophyta</taxon>
        <taxon>Magnoliopsida</taxon>
        <taxon>eudicotyledons</taxon>
        <taxon>Gunneridae</taxon>
        <taxon>Pentapetalae</taxon>
        <taxon>asterids</taxon>
        <taxon>campanulids</taxon>
        <taxon>Apiales</taxon>
        <taxon>Apiaceae</taxon>
        <taxon>Apioideae</taxon>
        <taxon>Scandiceae</taxon>
        <taxon>Daucinae</taxon>
        <taxon>Daucus</taxon>
        <taxon>Daucus sect. Daucus</taxon>
    </lineage>
</organism>
<feature type="coiled-coil region" evidence="1">
    <location>
        <begin position="343"/>
        <end position="484"/>
    </location>
</feature>
<sequence length="604" mass="65779">MGFNSVYKVLQEVFPQVDSRILRAVAIENSKDADVAVGVVLSEIVPSLSVKSGKIATSPNHNVEVPNTGGGTSGAGVNYGVSEKVIAAQQVSSRKPGESVSAEFDIPFVNFKSAGPSNVTNEVKDQVFVDAVDEFGENISLSGRRQVNSTEEDQIFPRRSSMLAERGNQPLNDTNGFVNSLSLHEEEQSSLDELVRKNHRSVTPVADVDPAAVQMISLNNSESNSQHVTEPISPVTEVEKPEADIASLAASGGDICSSEMVDYQNVNMVNITSDVSVEDLEKEEQSGVNSLFASDIGDFEDETSMEAIVTSRSGPMVSAELLEGIIENEKSEKIALRSAKDSLLSFINEVEMKEKSVEKAREEAAHGGLDTLARVEDLKKMLQRAKEANDMHAGEVYGEKAILSTEMRELKSRLHSLSDERVKALATLDEIHQALKLRLVSAEAEIKEAEREKLEKETSAFECLAREESRMQKVAEESKILEQQAEENSKLREFLIDRGQLVDMLQGEISVICQDVKSLKARFDQGVPLSKSLSSSRTTSISTSPSSSVLGASFEKLPEAEVVASPKSGKASSSNITDDELLYKNEIIGTGNEPVDDDWVFFDI</sequence>
<evidence type="ECO:0000313" key="3">
    <source>
        <dbReference type="EMBL" id="WOG94819.1"/>
    </source>
</evidence>
<keyword evidence="1" id="KW-0175">Coiled coil</keyword>
<dbReference type="EMBL" id="CP093345">
    <property type="protein sequence ID" value="WOG94819.1"/>
    <property type="molecule type" value="Genomic_DNA"/>
</dbReference>
<reference evidence="3" key="2">
    <citation type="submission" date="2022-03" db="EMBL/GenBank/DDBJ databases">
        <title>Draft title - Genomic analysis of global carrot germplasm unveils the trajectory of domestication and the origin of high carotenoid orange carrot.</title>
        <authorList>
            <person name="Iorizzo M."/>
            <person name="Ellison S."/>
            <person name="Senalik D."/>
            <person name="Macko-Podgorni A."/>
            <person name="Grzebelus D."/>
            <person name="Bostan H."/>
            <person name="Rolling W."/>
            <person name="Curaba J."/>
            <person name="Simon P."/>
        </authorList>
    </citation>
    <scope>NUCLEOTIDE SEQUENCE</scope>
    <source>
        <tissue evidence="3">Leaf</tissue>
    </source>
</reference>
<evidence type="ECO:0008006" key="5">
    <source>
        <dbReference type="Google" id="ProtNLM"/>
    </source>
</evidence>
<keyword evidence="4" id="KW-1185">Reference proteome</keyword>
<feature type="compositionally biased region" description="Low complexity" evidence="2">
    <location>
        <begin position="530"/>
        <end position="548"/>
    </location>
</feature>
<dbReference type="PANTHER" id="PTHR48459:SF1">
    <property type="entry name" value="CUE DOMAIN-CONTAINING PROTEIN"/>
    <property type="match status" value="1"/>
</dbReference>